<evidence type="ECO:0000256" key="5">
    <source>
        <dbReference type="ARBA" id="ARBA00029447"/>
    </source>
</evidence>
<feature type="domain" description="Methyl-accepting transducer" evidence="7">
    <location>
        <begin position="297"/>
        <end position="533"/>
    </location>
</feature>
<keyword evidence="10" id="KW-1185">Reference proteome</keyword>
<dbReference type="PANTHER" id="PTHR32089">
    <property type="entry name" value="METHYL-ACCEPTING CHEMOTAXIS PROTEIN MCPB"/>
    <property type="match status" value="1"/>
</dbReference>
<comment type="caution">
    <text evidence="9">The sequence shown here is derived from an EMBL/GenBank/DDBJ whole genome shotgun (WGS) entry which is preliminary data.</text>
</comment>
<protein>
    <submittedName>
        <fullName evidence="9">Methyl-accepting chemotaxis protein</fullName>
    </submittedName>
</protein>
<comment type="similarity">
    <text evidence="5">Belongs to the methyl-accepting chemotaxis (MCP) protein family.</text>
</comment>
<evidence type="ECO:0000256" key="4">
    <source>
        <dbReference type="ARBA" id="ARBA00023224"/>
    </source>
</evidence>
<dbReference type="SMART" id="SM00283">
    <property type="entry name" value="MA"/>
    <property type="match status" value="1"/>
</dbReference>
<evidence type="ECO:0000313" key="10">
    <source>
        <dbReference type="Proteomes" id="UP001141950"/>
    </source>
</evidence>
<proteinExistence type="inferred from homology"/>
<evidence type="ECO:0000256" key="2">
    <source>
        <dbReference type="ARBA" id="ARBA00022475"/>
    </source>
</evidence>
<name>A0A9X2SAX0_9BACL</name>
<dbReference type="PROSITE" id="PS50111">
    <property type="entry name" value="CHEMOTAXIS_TRANSDUC_2"/>
    <property type="match status" value="1"/>
</dbReference>
<dbReference type="InterPro" id="IPR004089">
    <property type="entry name" value="MCPsignal_dom"/>
</dbReference>
<feature type="domain" description="HAMP" evidence="8">
    <location>
        <begin position="225"/>
        <end position="278"/>
    </location>
</feature>
<dbReference type="CDD" id="cd06225">
    <property type="entry name" value="HAMP"/>
    <property type="match status" value="1"/>
</dbReference>
<dbReference type="AlphaFoldDB" id="A0A9X2SAX0"/>
<evidence type="ECO:0000259" key="7">
    <source>
        <dbReference type="PROSITE" id="PS50111"/>
    </source>
</evidence>
<reference evidence="9" key="1">
    <citation type="submission" date="2022-08" db="EMBL/GenBank/DDBJ databases">
        <title>The genomic sequence of strain Paenibacillus sp. SCIV0701.</title>
        <authorList>
            <person name="Zhao H."/>
        </authorList>
    </citation>
    <scope>NUCLEOTIDE SEQUENCE</scope>
    <source>
        <strain evidence="9">SCIV0701</strain>
    </source>
</reference>
<dbReference type="Gene3D" id="6.10.340.10">
    <property type="match status" value="1"/>
</dbReference>
<dbReference type="InterPro" id="IPR024478">
    <property type="entry name" value="HlyB_4HB_MCP"/>
</dbReference>
<evidence type="ECO:0000313" key="9">
    <source>
        <dbReference type="EMBL" id="MCR2807124.1"/>
    </source>
</evidence>
<dbReference type="Pfam" id="PF00015">
    <property type="entry name" value="MCPsignal"/>
    <property type="match status" value="1"/>
</dbReference>
<dbReference type="SUPFAM" id="SSF58104">
    <property type="entry name" value="Methyl-accepting chemotaxis protein (MCP) signaling domain"/>
    <property type="match status" value="1"/>
</dbReference>
<dbReference type="Pfam" id="PF12729">
    <property type="entry name" value="4HB_MCP_1"/>
    <property type="match status" value="1"/>
</dbReference>
<evidence type="ECO:0000256" key="6">
    <source>
        <dbReference type="PROSITE-ProRule" id="PRU00284"/>
    </source>
</evidence>
<dbReference type="GO" id="GO:0005886">
    <property type="term" value="C:plasma membrane"/>
    <property type="evidence" value="ECO:0007669"/>
    <property type="project" value="UniProtKB-SubCell"/>
</dbReference>
<evidence type="ECO:0000256" key="1">
    <source>
        <dbReference type="ARBA" id="ARBA00004236"/>
    </source>
</evidence>
<dbReference type="InterPro" id="IPR003660">
    <property type="entry name" value="HAMP_dom"/>
</dbReference>
<keyword evidence="4 6" id="KW-0807">Transducer</keyword>
<dbReference type="Gene3D" id="1.10.287.950">
    <property type="entry name" value="Methyl-accepting chemotaxis protein"/>
    <property type="match status" value="1"/>
</dbReference>
<organism evidence="9 10">
    <name type="scientific">Paenibacillus soyae</name>
    <dbReference type="NCBI Taxonomy" id="2969249"/>
    <lineage>
        <taxon>Bacteria</taxon>
        <taxon>Bacillati</taxon>
        <taxon>Bacillota</taxon>
        <taxon>Bacilli</taxon>
        <taxon>Bacillales</taxon>
        <taxon>Paenibacillaceae</taxon>
        <taxon>Paenibacillus</taxon>
    </lineage>
</organism>
<dbReference type="Pfam" id="PF00672">
    <property type="entry name" value="HAMP"/>
    <property type="match status" value="1"/>
</dbReference>
<dbReference type="PANTHER" id="PTHR32089:SF112">
    <property type="entry name" value="LYSOZYME-LIKE PROTEIN-RELATED"/>
    <property type="match status" value="1"/>
</dbReference>
<evidence type="ECO:0000259" key="8">
    <source>
        <dbReference type="PROSITE" id="PS50885"/>
    </source>
</evidence>
<dbReference type="EMBL" id="JANIPJ010000023">
    <property type="protein sequence ID" value="MCR2807124.1"/>
    <property type="molecule type" value="Genomic_DNA"/>
</dbReference>
<evidence type="ECO:0000256" key="3">
    <source>
        <dbReference type="ARBA" id="ARBA00023136"/>
    </source>
</evidence>
<accession>A0A9X2SAX0</accession>
<dbReference type="Proteomes" id="UP001141950">
    <property type="component" value="Unassembled WGS sequence"/>
</dbReference>
<gene>
    <name evidence="9" type="ORF">NQZ67_24870</name>
</gene>
<sequence length="583" mass="62776">MKKLMNRLSTLRKKPAMKLSFRLTINRKLFAGFLAVLLILMATVAVGYSQISKVDRQYSAVIDDKSYKLLLIQQLNVQVKKEQAGLRGYLLLNDAGTLQDFTDAHNAYMELARKLEAIIVNPDAKAMLQELISLEKQYYFVSNKAIKMMVSGDAEESLKLTSTDGQEIIVKFDQKAEELTAFQQSLLDEGQQTVHDEVEGVKRLVLVLGAAAVVISLAVSWLVGRIISRPVITIAKAAERIAEGDLTSQQVAVRNKDEVGDLALSFNRMSQQLRELIAHVGASTDQVAASAQQLTATSEQASHASSRIAETMQQVTSDAGHGFNHLEDASKTIDELSSGVQHIADRAHIVSNTASDAFERASEGGEAIQSAVSQMSSIQSTVESLSVQIHGLGERSAEIGDILNAISNIARQTNILSLNAGIEAVRAGEHGRGFLVVAGEIRKLAEQSSQSAAQIAELLSTIQDDTRRAVRTMDTTRTEVTGGIEAVQSAGEAFTHIQSSVHAVTGQIQEVSSSIQQIAAGAEQIVGAMKAVTTVSESTVSGAQDVSAATQEQLASMEEVSSSAKALSEMAEQLQEQIERFKV</sequence>
<comment type="subcellular location">
    <subcellularLocation>
        <location evidence="1">Cell membrane</location>
    </subcellularLocation>
</comment>
<keyword evidence="2" id="KW-1003">Cell membrane</keyword>
<dbReference type="GO" id="GO:0007165">
    <property type="term" value="P:signal transduction"/>
    <property type="evidence" value="ECO:0007669"/>
    <property type="project" value="UniProtKB-KW"/>
</dbReference>
<dbReference type="RefSeq" id="WP_257451298.1">
    <property type="nucleotide sequence ID" value="NZ_JANIPJ010000023.1"/>
</dbReference>
<dbReference type="SMART" id="SM00304">
    <property type="entry name" value="HAMP"/>
    <property type="match status" value="2"/>
</dbReference>
<dbReference type="CDD" id="cd11386">
    <property type="entry name" value="MCP_signal"/>
    <property type="match status" value="1"/>
</dbReference>
<dbReference type="PROSITE" id="PS50885">
    <property type="entry name" value="HAMP"/>
    <property type="match status" value="1"/>
</dbReference>
<keyword evidence="3" id="KW-0472">Membrane</keyword>